<dbReference type="EC" id="4.2.1.11" evidence="3"/>
<dbReference type="Proteomes" id="UP000178222">
    <property type="component" value="Unassembled WGS sequence"/>
</dbReference>
<dbReference type="SMART" id="SM01192">
    <property type="entry name" value="Enolase_C"/>
    <property type="match status" value="1"/>
</dbReference>
<dbReference type="GO" id="GO:0000287">
    <property type="term" value="F:magnesium ion binding"/>
    <property type="evidence" value="ECO:0007669"/>
    <property type="project" value="InterPro"/>
</dbReference>
<dbReference type="SUPFAM" id="SSF54826">
    <property type="entry name" value="Enolase N-terminal domain-like"/>
    <property type="match status" value="1"/>
</dbReference>
<feature type="domain" description="Enolase C-terminal TIM barrel" evidence="12">
    <location>
        <begin position="131"/>
        <end position="397"/>
    </location>
</feature>
<dbReference type="InterPro" id="IPR020811">
    <property type="entry name" value="Enolase_N"/>
</dbReference>
<dbReference type="Pfam" id="PF03952">
    <property type="entry name" value="Enolase_N"/>
    <property type="match status" value="1"/>
</dbReference>
<keyword evidence="8" id="KW-0456">Lyase</keyword>
<dbReference type="PANTHER" id="PTHR11902">
    <property type="entry name" value="ENOLASE"/>
    <property type="match status" value="1"/>
</dbReference>
<dbReference type="Pfam" id="PF00113">
    <property type="entry name" value="Enolase_C"/>
    <property type="match status" value="1"/>
</dbReference>
<feature type="binding site" evidence="11">
    <location>
        <position position="301"/>
    </location>
    <ligand>
        <name>Mg(2+)</name>
        <dbReference type="ChEBI" id="CHEBI:18420"/>
    </ligand>
</feature>
<evidence type="ECO:0000256" key="4">
    <source>
        <dbReference type="ARBA" id="ARBA00017068"/>
    </source>
</evidence>
<dbReference type="PROSITE" id="PS00164">
    <property type="entry name" value="ENOLASE"/>
    <property type="match status" value="1"/>
</dbReference>
<evidence type="ECO:0000256" key="11">
    <source>
        <dbReference type="PIRSR" id="PIRSR001400-3"/>
    </source>
</evidence>
<feature type="binding site" evidence="10">
    <location>
        <position position="156"/>
    </location>
    <ligand>
        <name>substrate</name>
    </ligand>
</feature>
<organism evidence="14 15">
    <name type="scientific">Candidatus Wildermuthbacteria bacterium RIFCSPLOWO2_02_FULL_47_9c</name>
    <dbReference type="NCBI Taxonomy" id="1802466"/>
    <lineage>
        <taxon>Bacteria</taxon>
        <taxon>Candidatus Wildermuthiibacteriota</taxon>
    </lineage>
</organism>
<evidence type="ECO:0000313" key="15">
    <source>
        <dbReference type="Proteomes" id="UP000178222"/>
    </source>
</evidence>
<feature type="binding site" evidence="10">
    <location>
        <position position="301"/>
    </location>
    <ligand>
        <name>substrate</name>
    </ligand>
</feature>
<feature type="binding site" evidence="10">
    <location>
        <position position="377"/>
    </location>
    <ligand>
        <name>substrate</name>
    </ligand>
</feature>
<feature type="binding site" evidence="10">
    <location>
        <position position="147"/>
    </location>
    <ligand>
        <name>substrate</name>
    </ligand>
</feature>
<evidence type="ECO:0000256" key="8">
    <source>
        <dbReference type="ARBA" id="ARBA00023239"/>
    </source>
</evidence>
<feature type="binding site" evidence="10">
    <location>
        <begin position="353"/>
        <end position="356"/>
    </location>
    <ligand>
        <name>substrate</name>
    </ligand>
</feature>
<keyword evidence="7" id="KW-0324">Glycolysis</keyword>
<accession>A0A1G2RYD3</accession>
<feature type="binding site" evidence="10">
    <location>
        <position position="275"/>
    </location>
    <ligand>
        <name>substrate</name>
    </ligand>
</feature>
<comment type="caution">
    <text evidence="14">The sequence shown here is derived from an EMBL/GenBank/DDBJ whole genome shotgun (WGS) entry which is preliminary data.</text>
</comment>
<evidence type="ECO:0000256" key="3">
    <source>
        <dbReference type="ARBA" id="ARBA00012058"/>
    </source>
</evidence>
<evidence type="ECO:0000256" key="7">
    <source>
        <dbReference type="ARBA" id="ARBA00023152"/>
    </source>
</evidence>
<dbReference type="Gene3D" id="3.30.390.10">
    <property type="entry name" value="Enolase-like, N-terminal domain"/>
    <property type="match status" value="1"/>
</dbReference>
<dbReference type="InterPro" id="IPR020809">
    <property type="entry name" value="Enolase_CS"/>
</dbReference>
<evidence type="ECO:0000313" key="14">
    <source>
        <dbReference type="EMBL" id="OHA77833.1"/>
    </source>
</evidence>
<dbReference type="SMART" id="SM01193">
    <property type="entry name" value="Enolase_N"/>
    <property type="match status" value="1"/>
</dbReference>
<evidence type="ECO:0000256" key="5">
    <source>
        <dbReference type="ARBA" id="ARBA00022525"/>
    </source>
</evidence>
<evidence type="ECO:0000256" key="2">
    <source>
        <dbReference type="ARBA" id="ARBA00009604"/>
    </source>
</evidence>
<evidence type="ECO:0000259" key="12">
    <source>
        <dbReference type="SMART" id="SM01192"/>
    </source>
</evidence>
<dbReference type="AlphaFoldDB" id="A0A1G2RYD3"/>
<dbReference type="UniPathway" id="UPA00109">
    <property type="reaction ID" value="UER00187"/>
</dbReference>
<dbReference type="Gene3D" id="3.20.20.120">
    <property type="entry name" value="Enolase-like C-terminal domain"/>
    <property type="match status" value="1"/>
</dbReference>
<dbReference type="GO" id="GO:0004634">
    <property type="term" value="F:phosphopyruvate hydratase activity"/>
    <property type="evidence" value="ECO:0007669"/>
    <property type="project" value="UniProtKB-EC"/>
</dbReference>
<dbReference type="EMBL" id="MHUL01000002">
    <property type="protein sequence ID" value="OHA77833.1"/>
    <property type="molecule type" value="Genomic_DNA"/>
</dbReference>
<evidence type="ECO:0000256" key="1">
    <source>
        <dbReference type="ARBA" id="ARBA00005031"/>
    </source>
</evidence>
<evidence type="ECO:0000259" key="13">
    <source>
        <dbReference type="SMART" id="SM01193"/>
    </source>
</evidence>
<comment type="cofactor">
    <cofactor evidence="11">
        <name>Mg(2+)</name>
        <dbReference type="ChEBI" id="CHEBI:18420"/>
    </cofactor>
    <text evidence="11">Mg(2+) is required for catalysis and for stabilizing the dimer.</text>
</comment>
<comment type="similarity">
    <text evidence="2">Belongs to the enolase family.</text>
</comment>
<sequence length="398" mass="44430">MKIHDIKVRKILDSRGNATIEVELATSIFPLFRAQIPSGASTGSREAKVFNFSEAHAAVQWIRAQMKGKSFSSLVALDEFLLRLDGSTNKNKIGGNVALGISMAGAKALAYAKKIEVWELLREEFFPEKFVPKTPFLFANLINGGAHATGNLDIQEYMVVVKPQKGIEEAVESIVRFYRQLGKRLGERFQKLLLPIGDEGGYAAPFTANEEPLEILQKQIVEDRFENLGIAIDAAASYFWRGGEYEFGGQALDSAALQKTYLRFLQRIPSLFSIEDPFAEHDRESFQKFATQAKNVWIVGDDLTTTRPDLIQQYADARCINAVIIKPNQVGTITETCRAIKTARERNLKIIVSHRSGETDDHFIVHVAKASNADGVKFGAPVNERAGKYNELLRIYED</sequence>
<evidence type="ECO:0000256" key="6">
    <source>
        <dbReference type="ARBA" id="ARBA00022842"/>
    </source>
</evidence>
<dbReference type="PANTHER" id="PTHR11902:SF1">
    <property type="entry name" value="ENOLASE"/>
    <property type="match status" value="1"/>
</dbReference>
<dbReference type="InterPro" id="IPR020810">
    <property type="entry name" value="Enolase_C"/>
</dbReference>
<feature type="binding site" evidence="11">
    <location>
        <position position="275"/>
    </location>
    <ligand>
        <name>Mg(2+)</name>
        <dbReference type="ChEBI" id="CHEBI:18420"/>
    </ligand>
</feature>
<dbReference type="PIRSF" id="PIRSF001400">
    <property type="entry name" value="Enolase"/>
    <property type="match status" value="1"/>
</dbReference>
<reference evidence="14 15" key="1">
    <citation type="journal article" date="2016" name="Nat. Commun.">
        <title>Thousands of microbial genomes shed light on interconnected biogeochemical processes in an aquifer system.</title>
        <authorList>
            <person name="Anantharaman K."/>
            <person name="Brown C.T."/>
            <person name="Hug L.A."/>
            <person name="Sharon I."/>
            <person name="Castelle C.J."/>
            <person name="Probst A.J."/>
            <person name="Thomas B.C."/>
            <person name="Singh A."/>
            <person name="Wilkins M.J."/>
            <person name="Karaoz U."/>
            <person name="Brodie E.L."/>
            <person name="Williams K.H."/>
            <person name="Hubbard S.S."/>
            <person name="Banfield J.F."/>
        </authorList>
    </citation>
    <scope>NUCLEOTIDE SEQUENCE [LARGE SCALE GENOMIC DNA]</scope>
</reference>
<dbReference type="InterPro" id="IPR000941">
    <property type="entry name" value="Enolase"/>
</dbReference>
<protein>
    <recommendedName>
        <fullName evidence="4">Enolase</fullName>
        <ecNumber evidence="3">4.2.1.11</ecNumber>
    </recommendedName>
</protein>
<keyword evidence="5" id="KW-0964">Secreted</keyword>
<dbReference type="SUPFAM" id="SSF51604">
    <property type="entry name" value="Enolase C-terminal domain-like"/>
    <property type="match status" value="1"/>
</dbReference>
<keyword evidence="11" id="KW-0479">Metal-binding</keyword>
<gene>
    <name evidence="14" type="ORF">A3J30_02780</name>
</gene>
<evidence type="ECO:0000256" key="10">
    <source>
        <dbReference type="PIRSR" id="PIRSR001400-2"/>
    </source>
</evidence>
<feature type="domain" description="Enolase N-terminal" evidence="13">
    <location>
        <begin position="3"/>
        <end position="121"/>
    </location>
</feature>
<feature type="active site" description="Proton donor" evidence="9">
    <location>
        <position position="199"/>
    </location>
</feature>
<keyword evidence="6 11" id="KW-0460">Magnesium</keyword>
<dbReference type="GO" id="GO:0006096">
    <property type="term" value="P:glycolytic process"/>
    <property type="evidence" value="ECO:0007669"/>
    <property type="project" value="UniProtKB-UniPathway"/>
</dbReference>
<dbReference type="InterPro" id="IPR036849">
    <property type="entry name" value="Enolase-like_C_sf"/>
</dbReference>
<dbReference type="GO" id="GO:0000015">
    <property type="term" value="C:phosphopyruvate hydratase complex"/>
    <property type="evidence" value="ECO:0007669"/>
    <property type="project" value="InterPro"/>
</dbReference>
<dbReference type="PRINTS" id="PR00148">
    <property type="entry name" value="ENOLASE"/>
</dbReference>
<comment type="pathway">
    <text evidence="1">Carbohydrate degradation; glycolysis; pyruvate from D-glyceraldehyde 3-phosphate: step 4/5.</text>
</comment>
<name>A0A1G2RYD3_9BACT</name>
<dbReference type="InterPro" id="IPR029017">
    <property type="entry name" value="Enolase-like_N"/>
</dbReference>
<dbReference type="SFLD" id="SFLDS00001">
    <property type="entry name" value="Enolase"/>
    <property type="match status" value="1"/>
</dbReference>
<evidence type="ECO:0000256" key="9">
    <source>
        <dbReference type="PIRSR" id="PIRSR001400-1"/>
    </source>
</evidence>
<feature type="binding site" evidence="11">
    <location>
        <position position="253"/>
    </location>
    <ligand>
        <name>Mg(2+)</name>
        <dbReference type="ChEBI" id="CHEBI:18420"/>
    </ligand>
</feature>
<proteinExistence type="inferred from homology"/>
<feature type="active site" description="Proton acceptor" evidence="9">
    <location>
        <position position="326"/>
    </location>
</feature>